<dbReference type="CDD" id="cd00090">
    <property type="entry name" value="HTH_ARSR"/>
    <property type="match status" value="1"/>
</dbReference>
<dbReference type="InterPro" id="IPR056525">
    <property type="entry name" value="HVO_1552_C"/>
</dbReference>
<keyword evidence="2" id="KW-1133">Transmembrane helix</keyword>
<dbReference type="Pfam" id="PF12840">
    <property type="entry name" value="HTH_20"/>
    <property type="match status" value="1"/>
</dbReference>
<organism evidence="4 5">
    <name type="scientific">Natranaeroarchaeum sulfidigenes</name>
    <dbReference type="NCBI Taxonomy" id="2784880"/>
    <lineage>
        <taxon>Archaea</taxon>
        <taxon>Methanobacteriati</taxon>
        <taxon>Methanobacteriota</taxon>
        <taxon>Stenosarchaea group</taxon>
        <taxon>Halobacteria</taxon>
        <taxon>Halobacteriales</taxon>
        <taxon>Natronoarchaeaceae</taxon>
        <taxon>Natranaeroarchaeum</taxon>
    </lineage>
</organism>
<dbReference type="SUPFAM" id="SSF46785">
    <property type="entry name" value="Winged helix' DNA-binding domain"/>
    <property type="match status" value="1"/>
</dbReference>
<dbReference type="Pfam" id="PF24267">
    <property type="entry name" value="HVO_1552_C"/>
    <property type="match status" value="1"/>
</dbReference>
<dbReference type="InterPro" id="IPR011991">
    <property type="entry name" value="ArsR-like_HTH"/>
</dbReference>
<accession>A0A897MRD6</accession>
<feature type="domain" description="HVO-1552 C-terminal" evidence="3">
    <location>
        <begin position="118"/>
        <end position="265"/>
    </location>
</feature>
<evidence type="ECO:0000256" key="2">
    <source>
        <dbReference type="SAM" id="Phobius"/>
    </source>
</evidence>
<evidence type="ECO:0000313" key="5">
    <source>
        <dbReference type="Proteomes" id="UP000663586"/>
    </source>
</evidence>
<name>A0A897MRD6_9EURY</name>
<dbReference type="EMBL" id="CP064786">
    <property type="protein sequence ID" value="QSG01583.1"/>
    <property type="molecule type" value="Genomic_DNA"/>
</dbReference>
<reference evidence="4" key="1">
    <citation type="submission" date="2020-11" db="EMBL/GenBank/DDBJ databases">
        <title>Carbohydrate-dependent, anaerobic sulfur respiration: A novel catabolism in halophilic archaea.</title>
        <authorList>
            <person name="Sorokin D.Y."/>
            <person name="Messina E."/>
            <person name="Smedile F."/>
            <person name="La Cono V."/>
            <person name="Hallsworth J.E."/>
            <person name="Yakimov M.M."/>
        </authorList>
    </citation>
    <scope>NUCLEOTIDE SEQUENCE</scope>
    <source>
        <strain evidence="4">AArc-S</strain>
    </source>
</reference>
<keyword evidence="2" id="KW-0812">Transmembrane</keyword>
<dbReference type="AlphaFoldDB" id="A0A897MRD6"/>
<keyword evidence="5" id="KW-1185">Reference proteome</keyword>
<dbReference type="Gene3D" id="1.10.10.10">
    <property type="entry name" value="Winged helix-like DNA-binding domain superfamily/Winged helix DNA-binding domain"/>
    <property type="match status" value="1"/>
</dbReference>
<feature type="region of interest" description="Disordered" evidence="1">
    <location>
        <begin position="160"/>
        <end position="226"/>
    </location>
</feature>
<evidence type="ECO:0000259" key="3">
    <source>
        <dbReference type="Pfam" id="PF24267"/>
    </source>
</evidence>
<dbReference type="KEGG" id="hara:AArcS_0353"/>
<proteinExistence type="predicted"/>
<dbReference type="InterPro" id="IPR036390">
    <property type="entry name" value="WH_DNA-bd_sf"/>
</dbReference>
<dbReference type="Proteomes" id="UP000663586">
    <property type="component" value="Chromosome"/>
</dbReference>
<dbReference type="InterPro" id="IPR036388">
    <property type="entry name" value="WH-like_DNA-bd_sf"/>
</dbReference>
<feature type="compositionally biased region" description="Acidic residues" evidence="1">
    <location>
        <begin position="169"/>
        <end position="226"/>
    </location>
</feature>
<keyword evidence="2" id="KW-0472">Membrane</keyword>
<gene>
    <name evidence="4" type="primary">arsR2</name>
    <name evidence="4" type="ORF">AArcS_0353</name>
</gene>
<sequence length="268" mass="28262">MPLDRRIGSMADLLPSFPDTSAADDGAPRVVGIDSDEADDVLAALSANTARQLLTALHEDPGTPSELANRVDTSLQNAQYHLGKLEDANVVRVIDTAYSEKGREMNVYGPTDQPLVVFAGDESKETGLRAALKRLVGGIGALAAGSLFVQALAGEGILGGADDGAPATAEDDEQPPEDEEAPPEEEEFDIATEEEDAPDGDDAPTEDVEEDDDAEPTTAEDDGFDIPFVEDDFGLIGISGLPPGALFFAGGATVMAAWFVLWYVRINR</sequence>
<evidence type="ECO:0000256" key="1">
    <source>
        <dbReference type="SAM" id="MobiDB-lite"/>
    </source>
</evidence>
<feature type="transmembrane region" description="Helical" evidence="2">
    <location>
        <begin position="245"/>
        <end position="264"/>
    </location>
</feature>
<evidence type="ECO:0000313" key="4">
    <source>
        <dbReference type="EMBL" id="QSG01583.1"/>
    </source>
</evidence>
<protein>
    <submittedName>
        <fullName evidence="4">Transcriptional regulator containing HTH domain,ArsR family</fullName>
    </submittedName>
</protein>